<dbReference type="EMBL" id="LRGB01003138">
    <property type="protein sequence ID" value="KZS04062.1"/>
    <property type="molecule type" value="Genomic_DNA"/>
</dbReference>
<comment type="caution">
    <text evidence="1">The sequence shown here is derived from an EMBL/GenBank/DDBJ whole genome shotgun (WGS) entry which is preliminary data.</text>
</comment>
<dbReference type="AlphaFoldDB" id="A0A164LFH9"/>
<evidence type="ECO:0000313" key="1">
    <source>
        <dbReference type="EMBL" id="KZS04062.1"/>
    </source>
</evidence>
<accession>A0A164LFH9</accession>
<sequence>MSLENVISYFIHRLRNKDRYPLSHCVGDARSYRYGHGVRIGQIFQLFSHFSTEYVLHTY</sequence>
<name>A0A164LFH9_9CRUS</name>
<gene>
    <name evidence="1" type="ORF">APZ42_033071</name>
</gene>
<organism evidence="1 2">
    <name type="scientific">Daphnia magna</name>
    <dbReference type="NCBI Taxonomy" id="35525"/>
    <lineage>
        <taxon>Eukaryota</taxon>
        <taxon>Metazoa</taxon>
        <taxon>Ecdysozoa</taxon>
        <taxon>Arthropoda</taxon>
        <taxon>Crustacea</taxon>
        <taxon>Branchiopoda</taxon>
        <taxon>Diplostraca</taxon>
        <taxon>Cladocera</taxon>
        <taxon>Anomopoda</taxon>
        <taxon>Daphniidae</taxon>
        <taxon>Daphnia</taxon>
    </lineage>
</organism>
<protein>
    <submittedName>
        <fullName evidence="1">Uncharacterized protein</fullName>
    </submittedName>
</protein>
<reference evidence="1 2" key="1">
    <citation type="submission" date="2016-03" db="EMBL/GenBank/DDBJ databases">
        <title>EvidentialGene: Evidence-directed Construction of Genes on Genomes.</title>
        <authorList>
            <person name="Gilbert D.G."/>
            <person name="Choi J.-H."/>
            <person name="Mockaitis K."/>
            <person name="Colbourne J."/>
            <person name="Pfrender M."/>
        </authorList>
    </citation>
    <scope>NUCLEOTIDE SEQUENCE [LARGE SCALE GENOMIC DNA]</scope>
    <source>
        <strain evidence="1 2">Xinb3</strain>
        <tissue evidence="1">Complete organism</tissue>
    </source>
</reference>
<dbReference type="Proteomes" id="UP000076858">
    <property type="component" value="Unassembled WGS sequence"/>
</dbReference>
<proteinExistence type="predicted"/>
<evidence type="ECO:0000313" key="2">
    <source>
        <dbReference type="Proteomes" id="UP000076858"/>
    </source>
</evidence>
<keyword evidence="2" id="KW-1185">Reference proteome</keyword>